<dbReference type="EMBL" id="CAJVCH010271094">
    <property type="protein sequence ID" value="CAG7734535.1"/>
    <property type="molecule type" value="Genomic_DNA"/>
</dbReference>
<name>A0A8J2K809_9HEXA</name>
<dbReference type="AlphaFoldDB" id="A0A8J2K809"/>
<sequence length="26" mass="2850">MEIVTSSTKIQFHADLLGIYITLGAK</sequence>
<protein>
    <submittedName>
        <fullName evidence="1">Uncharacterized protein</fullName>
    </submittedName>
</protein>
<evidence type="ECO:0000313" key="2">
    <source>
        <dbReference type="Proteomes" id="UP000708208"/>
    </source>
</evidence>
<proteinExistence type="predicted"/>
<feature type="non-terminal residue" evidence="1">
    <location>
        <position position="1"/>
    </location>
</feature>
<comment type="caution">
    <text evidence="1">The sequence shown here is derived from an EMBL/GenBank/DDBJ whole genome shotgun (WGS) entry which is preliminary data.</text>
</comment>
<reference evidence="1" key="1">
    <citation type="submission" date="2021-06" db="EMBL/GenBank/DDBJ databases">
        <authorList>
            <person name="Hodson N. C."/>
            <person name="Mongue J. A."/>
            <person name="Jaron S. K."/>
        </authorList>
    </citation>
    <scope>NUCLEOTIDE SEQUENCE</scope>
</reference>
<organism evidence="1 2">
    <name type="scientific">Allacma fusca</name>
    <dbReference type="NCBI Taxonomy" id="39272"/>
    <lineage>
        <taxon>Eukaryota</taxon>
        <taxon>Metazoa</taxon>
        <taxon>Ecdysozoa</taxon>
        <taxon>Arthropoda</taxon>
        <taxon>Hexapoda</taxon>
        <taxon>Collembola</taxon>
        <taxon>Symphypleona</taxon>
        <taxon>Sminthuridae</taxon>
        <taxon>Allacma</taxon>
    </lineage>
</organism>
<gene>
    <name evidence="1" type="ORF">AFUS01_LOCUS22919</name>
</gene>
<dbReference type="Proteomes" id="UP000708208">
    <property type="component" value="Unassembled WGS sequence"/>
</dbReference>
<evidence type="ECO:0000313" key="1">
    <source>
        <dbReference type="EMBL" id="CAG7734535.1"/>
    </source>
</evidence>
<keyword evidence="2" id="KW-1185">Reference proteome</keyword>
<accession>A0A8J2K809</accession>